<accession>A0A0C2JR96</accession>
<keyword evidence="2" id="KW-1185">Reference proteome</keyword>
<dbReference type="Proteomes" id="UP000031668">
    <property type="component" value="Unassembled WGS sequence"/>
</dbReference>
<evidence type="ECO:0000313" key="2">
    <source>
        <dbReference type="Proteomes" id="UP000031668"/>
    </source>
</evidence>
<comment type="caution">
    <text evidence="1">The sequence shown here is derived from an EMBL/GenBank/DDBJ whole genome shotgun (WGS) entry which is preliminary data.</text>
</comment>
<evidence type="ECO:0000313" key="1">
    <source>
        <dbReference type="EMBL" id="KII71923.1"/>
    </source>
</evidence>
<gene>
    <name evidence="1" type="ORF">RF11_00669</name>
</gene>
<reference evidence="1 2" key="1">
    <citation type="journal article" date="2014" name="Genome Biol. Evol.">
        <title>The genome of the myxosporean Thelohanellus kitauei shows adaptations to nutrient acquisition within its fish host.</title>
        <authorList>
            <person name="Yang Y."/>
            <person name="Xiong J."/>
            <person name="Zhou Z."/>
            <person name="Huo F."/>
            <person name="Miao W."/>
            <person name="Ran C."/>
            <person name="Liu Y."/>
            <person name="Zhang J."/>
            <person name="Feng J."/>
            <person name="Wang M."/>
            <person name="Wang M."/>
            <person name="Wang L."/>
            <person name="Yao B."/>
        </authorList>
    </citation>
    <scope>NUCLEOTIDE SEQUENCE [LARGE SCALE GENOMIC DNA]</scope>
    <source>
        <strain evidence="1">Wuqing</strain>
    </source>
</reference>
<name>A0A0C2JR96_THEKT</name>
<sequence>MFKEFLDEKMWRERYGKTKQEENEKSDPLCSTFDQNSKNEDVVLLANTGLFETILQNNEMIITNISLHREITRISRNHKKHRVYVVSENNKYHINLFRRNVACDFKYDEADVTFDKSFTFLKETVKFDEQLFCDMTRVKRKKGRLLKPGVSCTVKSYRCIVD</sequence>
<dbReference type="AlphaFoldDB" id="A0A0C2JR96"/>
<proteinExistence type="predicted"/>
<organism evidence="1 2">
    <name type="scientific">Thelohanellus kitauei</name>
    <name type="common">Myxosporean</name>
    <dbReference type="NCBI Taxonomy" id="669202"/>
    <lineage>
        <taxon>Eukaryota</taxon>
        <taxon>Metazoa</taxon>
        <taxon>Cnidaria</taxon>
        <taxon>Myxozoa</taxon>
        <taxon>Myxosporea</taxon>
        <taxon>Bivalvulida</taxon>
        <taxon>Platysporina</taxon>
        <taxon>Myxobolidae</taxon>
        <taxon>Thelohanellus</taxon>
    </lineage>
</organism>
<dbReference type="EMBL" id="JWZT01001561">
    <property type="protein sequence ID" value="KII71923.1"/>
    <property type="molecule type" value="Genomic_DNA"/>
</dbReference>
<protein>
    <submittedName>
        <fullName evidence="1">Uncharacterized protein</fullName>
    </submittedName>
</protein>